<keyword evidence="2" id="KW-0560">Oxidoreductase</keyword>
<keyword evidence="6" id="KW-1185">Reference proteome</keyword>
<evidence type="ECO:0000259" key="4">
    <source>
        <dbReference type="Pfam" id="PF00676"/>
    </source>
</evidence>
<keyword evidence="3" id="KW-0786">Thiamine pyrophosphate</keyword>
<evidence type="ECO:0000256" key="2">
    <source>
        <dbReference type="ARBA" id="ARBA00023002"/>
    </source>
</evidence>
<dbReference type="KEGG" id="fam:OYT1_ch0382"/>
<comment type="cofactor">
    <cofactor evidence="1">
        <name>thiamine diphosphate</name>
        <dbReference type="ChEBI" id="CHEBI:58937"/>
    </cofactor>
</comment>
<evidence type="ECO:0000313" key="5">
    <source>
        <dbReference type="EMBL" id="BBE49955.1"/>
    </source>
</evidence>
<dbReference type="InterPro" id="IPR050642">
    <property type="entry name" value="PDH_E1_Alpha_Subunit"/>
</dbReference>
<accession>A0A2Z6G9G8</accession>
<reference evidence="5 6" key="1">
    <citation type="submission" date="2018-06" db="EMBL/GenBank/DDBJ databases">
        <title>OYT1 Genome Sequencing.</title>
        <authorList>
            <person name="Kato S."/>
            <person name="Itoh T."/>
            <person name="Ohkuma M."/>
        </authorList>
    </citation>
    <scope>NUCLEOTIDE SEQUENCE [LARGE SCALE GENOMIC DNA]</scope>
    <source>
        <strain evidence="5 6">OYT1</strain>
    </source>
</reference>
<dbReference type="Gene3D" id="3.40.50.970">
    <property type="match status" value="1"/>
</dbReference>
<evidence type="ECO:0000256" key="1">
    <source>
        <dbReference type="ARBA" id="ARBA00001964"/>
    </source>
</evidence>
<evidence type="ECO:0000313" key="6">
    <source>
        <dbReference type="Proteomes" id="UP000033070"/>
    </source>
</evidence>
<dbReference type="AlphaFoldDB" id="A0A2Z6G9G8"/>
<dbReference type="RefSeq" id="WP_197714101.1">
    <property type="nucleotide sequence ID" value="NZ_AP018738.1"/>
</dbReference>
<proteinExistence type="predicted"/>
<dbReference type="EMBL" id="AP018738">
    <property type="protein sequence ID" value="BBE49955.1"/>
    <property type="molecule type" value="Genomic_DNA"/>
</dbReference>
<dbReference type="PANTHER" id="PTHR11516">
    <property type="entry name" value="PYRUVATE DEHYDROGENASE E1 COMPONENT, ALPHA SUBUNIT BACTERIAL AND ORGANELLAR"/>
    <property type="match status" value="1"/>
</dbReference>
<dbReference type="STRING" id="1188319.OYT1_00370"/>
<sequence>MHPFELYRNMLRIRRVEEAIAQRYTAQNMRCPVHLSIGQEGAAVGVCLALQTSDGVFSNHRAHAHYLAKGGDLVAMLAEIYGLQNGCCHGVGGSMHMIDLAAGFLGAVPIVGATVPLAVGTAWAAKLRGENTVVAVFFGDGTFEEGVVHESINFALLHELPILFVCENNLYACYTRLNERQPARPIHAVAAAYGCESVHVAGNDVQAVFAAAQQAVSHLRAGGKPVFLECSTYRWREHCGSEFDDHLGYRPEGELAEWMAHCPVHHLADILRQTDDGAQFVAMAEQAITAEIEAAFAQALASPLPDRADLAGYLYA</sequence>
<dbReference type="PANTHER" id="PTHR11516:SF60">
    <property type="entry name" value="PYRUVATE DEHYDROGENASE E1 COMPONENT SUBUNIT ALPHA"/>
    <property type="match status" value="1"/>
</dbReference>
<organism evidence="5 6">
    <name type="scientific">Ferriphaselus amnicola</name>
    <dbReference type="NCBI Taxonomy" id="1188319"/>
    <lineage>
        <taxon>Bacteria</taxon>
        <taxon>Pseudomonadati</taxon>
        <taxon>Pseudomonadota</taxon>
        <taxon>Betaproteobacteria</taxon>
        <taxon>Nitrosomonadales</taxon>
        <taxon>Gallionellaceae</taxon>
        <taxon>Ferriphaselus</taxon>
    </lineage>
</organism>
<dbReference type="InterPro" id="IPR029061">
    <property type="entry name" value="THDP-binding"/>
</dbReference>
<dbReference type="Proteomes" id="UP000033070">
    <property type="component" value="Chromosome"/>
</dbReference>
<protein>
    <submittedName>
        <fullName evidence="5">Acetoin:2,6-dichlorophenolindophenol oxidoreductase subunit alpha</fullName>
    </submittedName>
</protein>
<gene>
    <name evidence="5" type="ORF">OYT1_ch0382</name>
</gene>
<dbReference type="GO" id="GO:0006086">
    <property type="term" value="P:pyruvate decarboxylation to acetyl-CoA"/>
    <property type="evidence" value="ECO:0007669"/>
    <property type="project" value="TreeGrafter"/>
</dbReference>
<dbReference type="SUPFAM" id="SSF52518">
    <property type="entry name" value="Thiamin diphosphate-binding fold (THDP-binding)"/>
    <property type="match status" value="1"/>
</dbReference>
<feature type="domain" description="Dehydrogenase E1 component" evidence="4">
    <location>
        <begin position="9"/>
        <end position="305"/>
    </location>
</feature>
<dbReference type="CDD" id="cd02000">
    <property type="entry name" value="TPP_E1_PDC_ADC_BCADC"/>
    <property type="match status" value="1"/>
</dbReference>
<dbReference type="GO" id="GO:0004739">
    <property type="term" value="F:pyruvate dehydrogenase (acetyl-transferring) activity"/>
    <property type="evidence" value="ECO:0007669"/>
    <property type="project" value="TreeGrafter"/>
</dbReference>
<name>A0A2Z6G9G8_9PROT</name>
<dbReference type="InterPro" id="IPR001017">
    <property type="entry name" value="DH_E1"/>
</dbReference>
<dbReference type="Pfam" id="PF00676">
    <property type="entry name" value="E1_dh"/>
    <property type="match status" value="1"/>
</dbReference>
<evidence type="ECO:0000256" key="3">
    <source>
        <dbReference type="ARBA" id="ARBA00023052"/>
    </source>
</evidence>